<reference evidence="1" key="1">
    <citation type="submission" date="2023-06" db="EMBL/GenBank/DDBJ databases">
        <authorList>
            <person name="Polev D.E."/>
            <person name="Saitova A.T."/>
            <person name="Bogumilchik E.A."/>
            <person name="Kokorina G.I."/>
            <person name="Voskresenskaia E.A."/>
        </authorList>
    </citation>
    <scope>NUCLEOTIDE SEQUENCE</scope>
    <source>
        <strain evidence="1">2145 StPb PI</strain>
    </source>
</reference>
<dbReference type="Proteomes" id="UP001167864">
    <property type="component" value="Unassembled WGS sequence"/>
</dbReference>
<evidence type="ECO:0000313" key="1">
    <source>
        <dbReference type="EMBL" id="MDN0085937.1"/>
    </source>
</evidence>
<proteinExistence type="predicted"/>
<dbReference type="Pfam" id="PF06891">
    <property type="entry name" value="P2_Phage_GpR"/>
    <property type="match status" value="1"/>
</dbReference>
<dbReference type="InterPro" id="IPR009678">
    <property type="entry name" value="Phage_tail_completion_R"/>
</dbReference>
<evidence type="ECO:0000313" key="2">
    <source>
        <dbReference type="Proteomes" id="UP001167864"/>
    </source>
</evidence>
<dbReference type="AlphaFoldDB" id="A0AAW7JXP3"/>
<protein>
    <submittedName>
        <fullName evidence="1">Phage tail protein</fullName>
    </submittedName>
</protein>
<comment type="caution">
    <text evidence="1">The sequence shown here is derived from an EMBL/GenBank/DDBJ whole genome shotgun (WGS) entry which is preliminary data.</text>
</comment>
<dbReference type="EMBL" id="JAUEHU010000001">
    <property type="protein sequence ID" value="MDN0085937.1"/>
    <property type="molecule type" value="Genomic_DNA"/>
</dbReference>
<dbReference type="RefSeq" id="WP_289817494.1">
    <property type="nucleotide sequence ID" value="NZ_JAUEHU010000001.1"/>
</dbReference>
<name>A0AAW7JXP3_9GAMM</name>
<accession>A0AAW7JXP3</accession>
<organism evidence="1 2">
    <name type="scientific">Yersinia nurmii</name>
    <dbReference type="NCBI Taxonomy" id="685706"/>
    <lineage>
        <taxon>Bacteria</taxon>
        <taxon>Pseudomonadati</taxon>
        <taxon>Pseudomonadota</taxon>
        <taxon>Gammaproteobacteria</taxon>
        <taxon>Enterobacterales</taxon>
        <taxon>Yersiniaceae</taxon>
        <taxon>Yersinia</taxon>
    </lineage>
</organism>
<sequence>MLKPDCLRDAVMKASAYVRQNPDCLHVFIKRGAIVSTLAPSLSFEYRYTLNLVMTDYGEDMDLLMVTILHWLRKHQPDMMASQDKRQDGFTFEIDFIDKTVRDISIELKLTERVIVKEENGALNVTHLDEPPEPYALLDSYQIYIQGEKVAEGAL</sequence>
<gene>
    <name evidence="1" type="ORF">QVN42_00765</name>
</gene>